<feature type="chain" id="PRO_5032327573" evidence="1">
    <location>
        <begin position="26"/>
        <end position="244"/>
    </location>
</feature>
<keyword evidence="3" id="KW-1185">Reference proteome</keyword>
<feature type="signal peptide" evidence="1">
    <location>
        <begin position="1"/>
        <end position="25"/>
    </location>
</feature>
<reference evidence="2 3" key="1">
    <citation type="submission" date="2018-08" db="EMBL/GenBank/DDBJ databases">
        <title>Murine metabolic-syndrome-specific gut microbial biobank.</title>
        <authorList>
            <person name="Liu C."/>
        </authorList>
    </citation>
    <scope>NUCLEOTIDE SEQUENCE [LARGE SCALE GENOMIC DNA]</scope>
    <source>
        <strain evidence="2 3">28</strain>
    </source>
</reference>
<keyword evidence="1" id="KW-0732">Signal</keyword>
<sequence length="244" mass="25903">MKKKLLCTILGLSLIMTIAIMPAFAVSVPVGNTSGEQDAAGSVSISKQEAEELLSEKLDEAANVLGDENLDMAMCPMSDGSLYAVKAYDMGDDCTLTVELRDQSELAVGIPSVMPLATSGSNEMWKDYGNRYFTGKATVTVGGASVTLGLENHYILSANGIDENFGKDVKDAPVGYIVNAGTPVVTTSTARSVGSSVSMYCNFTCKAGMTTAKYKMNTSVKYLAQNKTDKQVKVGHSWNLTKTS</sequence>
<evidence type="ECO:0000313" key="3">
    <source>
        <dbReference type="Proteomes" id="UP000446866"/>
    </source>
</evidence>
<evidence type="ECO:0000256" key="1">
    <source>
        <dbReference type="SAM" id="SignalP"/>
    </source>
</evidence>
<comment type="caution">
    <text evidence="2">The sequence shown here is derived from an EMBL/GenBank/DDBJ whole genome shotgun (WGS) entry which is preliminary data.</text>
</comment>
<proteinExistence type="predicted"/>
<evidence type="ECO:0000313" key="2">
    <source>
        <dbReference type="EMBL" id="NBH60640.1"/>
    </source>
</evidence>
<organism evidence="2 3">
    <name type="scientific">Anaerotruncus colihominis</name>
    <dbReference type="NCBI Taxonomy" id="169435"/>
    <lineage>
        <taxon>Bacteria</taxon>
        <taxon>Bacillati</taxon>
        <taxon>Bacillota</taxon>
        <taxon>Clostridia</taxon>
        <taxon>Eubacteriales</taxon>
        <taxon>Oscillospiraceae</taxon>
        <taxon>Anaerotruncus</taxon>
    </lineage>
</organism>
<gene>
    <name evidence="2" type="ORF">D0435_02995</name>
</gene>
<accession>A0A845QFN8</accession>
<protein>
    <submittedName>
        <fullName evidence="2">Uncharacterized protein</fullName>
    </submittedName>
</protein>
<dbReference type="AlphaFoldDB" id="A0A845QFN8"/>
<name>A0A845QFN8_9FIRM</name>
<dbReference type="EMBL" id="QXWK01000004">
    <property type="protein sequence ID" value="NBH60640.1"/>
    <property type="molecule type" value="Genomic_DNA"/>
</dbReference>
<dbReference type="Proteomes" id="UP000446866">
    <property type="component" value="Unassembled WGS sequence"/>
</dbReference>